<proteinExistence type="predicted"/>
<name>A0A552X5I1_9GAMM</name>
<evidence type="ECO:0000256" key="1">
    <source>
        <dbReference type="SAM" id="MobiDB-lite"/>
    </source>
</evidence>
<keyword evidence="2" id="KW-0472">Membrane</keyword>
<comment type="caution">
    <text evidence="3">The sequence shown here is derived from an EMBL/GenBank/DDBJ whole genome shotgun (WGS) entry which is preliminary data.</text>
</comment>
<evidence type="ECO:0000256" key="2">
    <source>
        <dbReference type="SAM" id="Phobius"/>
    </source>
</evidence>
<organism evidence="3 4">
    <name type="scientific">Aliidiomarina halalkaliphila</name>
    <dbReference type="NCBI Taxonomy" id="2593535"/>
    <lineage>
        <taxon>Bacteria</taxon>
        <taxon>Pseudomonadati</taxon>
        <taxon>Pseudomonadota</taxon>
        <taxon>Gammaproteobacteria</taxon>
        <taxon>Alteromonadales</taxon>
        <taxon>Idiomarinaceae</taxon>
        <taxon>Aliidiomarina</taxon>
    </lineage>
</organism>
<dbReference type="EMBL" id="VJWL01000001">
    <property type="protein sequence ID" value="TRW50268.1"/>
    <property type="molecule type" value="Genomic_DNA"/>
</dbReference>
<feature type="transmembrane region" description="Helical" evidence="2">
    <location>
        <begin position="37"/>
        <end position="58"/>
    </location>
</feature>
<dbReference type="OrthoDB" id="6388882at2"/>
<dbReference type="Proteomes" id="UP000320359">
    <property type="component" value="Unassembled WGS sequence"/>
</dbReference>
<dbReference type="AlphaFoldDB" id="A0A552X5I1"/>
<keyword evidence="2" id="KW-1133">Transmembrane helix</keyword>
<keyword evidence="4" id="KW-1185">Reference proteome</keyword>
<protein>
    <submittedName>
        <fullName evidence="3">Uncharacterized protein</fullName>
    </submittedName>
</protein>
<feature type="transmembrane region" description="Helical" evidence="2">
    <location>
        <begin position="64"/>
        <end position="87"/>
    </location>
</feature>
<dbReference type="RefSeq" id="WP_143235078.1">
    <property type="nucleotide sequence ID" value="NZ_VJWL01000001.1"/>
</dbReference>
<dbReference type="Pfam" id="PF19667">
    <property type="entry name" value="DUF6170"/>
    <property type="match status" value="1"/>
</dbReference>
<sequence>MIYFSSRKIEALQRFSTTERIAIIHRASQMMPFERKAFGNTLKVVILVALFWSVLYVPGTGWKLLAILLLGLLYRLAVFPVNLSLAAPYIPAAIEKHEAGKASGRDEPGSSNDSHDSGGDNQGH</sequence>
<dbReference type="InterPro" id="IPR046168">
    <property type="entry name" value="DUF6170"/>
</dbReference>
<accession>A0A552X5I1</accession>
<gene>
    <name evidence="3" type="ORF">FM042_05390</name>
</gene>
<evidence type="ECO:0000313" key="4">
    <source>
        <dbReference type="Proteomes" id="UP000320359"/>
    </source>
</evidence>
<evidence type="ECO:0000313" key="3">
    <source>
        <dbReference type="EMBL" id="TRW50268.1"/>
    </source>
</evidence>
<reference evidence="3 4" key="1">
    <citation type="submission" date="2019-07" db="EMBL/GenBank/DDBJ databases">
        <authorList>
            <person name="Yang M."/>
            <person name="Zhao D."/>
            <person name="Xiang H."/>
        </authorList>
    </citation>
    <scope>NUCLEOTIDE SEQUENCE [LARGE SCALE GENOMIC DNA]</scope>
    <source>
        <strain evidence="3 4">IM1326</strain>
    </source>
</reference>
<feature type="region of interest" description="Disordered" evidence="1">
    <location>
        <begin position="100"/>
        <end position="124"/>
    </location>
</feature>
<keyword evidence="2" id="KW-0812">Transmembrane</keyword>